<dbReference type="Proteomes" id="UP000199701">
    <property type="component" value="Unassembled WGS sequence"/>
</dbReference>
<feature type="modified residue" description="4-aspartylphosphate" evidence="10">
    <location>
        <position position="54"/>
    </location>
</feature>
<dbReference type="Gene3D" id="3.40.50.2300">
    <property type="match status" value="1"/>
</dbReference>
<sequence length="535" mass="61977">MKLIIADDEPLVQVGINSMLDWNSLDIEVCGIAKNGNEAYELIQKFHPDIIISDIKMPSMSGLELLQKCHEEFKGLPVFIMLTSYEDFQYARTALKYQASDYLIKLELNTNDLKNAIIKAKNRVNELRSYEVENTNQNSQLSVFQNRFYLRLINNLFESEEIFHQQQEDFKIDFNATSYIVASIKIAAQLSTHNLSDNAFTLYSSTVQMFEQLIQKYSSCFVLSLDLTCFVAIFHLDELHATDIEYIKNALKQTASLLHDYYNVTLYTSLGHFVTNPNQISESYNDAKQISIYTTKEQPILYINDIGDNKCNAKNIFNLAIFKYDIVKTFENYDIQSLNKINDAIFILFESDTLHYAQAVDIVSSMLHFAITLLPNGTDVVESIFKDESDNYLSLYKFKSVQQVLTYLSKLTEGLHSFFEEKQANLKNQLMIQVKQYIKEHICEKLSLQGIADTFNISQNYLSQLFKQYYKIGFNEYITKEKVEYAKHLLSNNKIKIYEVAEQLGFENAFYFSKVFKKVVGLSPKEYLTNLTDHD</sequence>
<feature type="domain" description="Response regulatory" evidence="12">
    <location>
        <begin position="2"/>
        <end position="121"/>
    </location>
</feature>
<keyword evidence="8" id="KW-0804">Transcription</keyword>
<reference evidence="13 14" key="1">
    <citation type="submission" date="2016-10" db="EMBL/GenBank/DDBJ databases">
        <authorList>
            <person name="de Groot N.N."/>
        </authorList>
    </citation>
    <scope>NUCLEOTIDE SEQUENCE [LARGE SCALE GENOMIC DNA]</scope>
    <source>
        <strain evidence="13 14">DSM 9179</strain>
    </source>
</reference>
<dbReference type="GO" id="GO:0000160">
    <property type="term" value="P:phosphorelay signal transduction system"/>
    <property type="evidence" value="ECO:0007669"/>
    <property type="project" value="UniProtKB-KW"/>
</dbReference>
<dbReference type="EMBL" id="FOJI01000003">
    <property type="protein sequence ID" value="SEW02812.1"/>
    <property type="molecule type" value="Genomic_DNA"/>
</dbReference>
<dbReference type="OrthoDB" id="9794370at2"/>
<accession>A0A1I0NPJ5</accession>
<dbReference type="SUPFAM" id="SSF52172">
    <property type="entry name" value="CheY-like"/>
    <property type="match status" value="1"/>
</dbReference>
<protein>
    <recommendedName>
        <fullName evidence="2">Stage 0 sporulation protein A homolog</fullName>
    </recommendedName>
</protein>
<proteinExistence type="predicted"/>
<dbReference type="RefSeq" id="WP_092451431.1">
    <property type="nucleotide sequence ID" value="NZ_FOJI01000003.1"/>
</dbReference>
<dbReference type="Pfam" id="PF12833">
    <property type="entry name" value="HTH_18"/>
    <property type="match status" value="1"/>
</dbReference>
<evidence type="ECO:0000259" key="11">
    <source>
        <dbReference type="PROSITE" id="PS01124"/>
    </source>
</evidence>
<dbReference type="InterPro" id="IPR018062">
    <property type="entry name" value="HTH_AraC-typ_CS"/>
</dbReference>
<keyword evidence="5" id="KW-0902">Two-component regulatory system</keyword>
<evidence type="ECO:0000256" key="10">
    <source>
        <dbReference type="PROSITE-ProRule" id="PRU00169"/>
    </source>
</evidence>
<dbReference type="STRING" id="99656.SAMN05421659_103241"/>
<gene>
    <name evidence="13" type="ORF">SAMN05421659_103241</name>
</gene>
<evidence type="ECO:0000259" key="12">
    <source>
        <dbReference type="PROSITE" id="PS50110"/>
    </source>
</evidence>
<dbReference type="GO" id="GO:0005737">
    <property type="term" value="C:cytoplasm"/>
    <property type="evidence" value="ECO:0007669"/>
    <property type="project" value="UniProtKB-SubCell"/>
</dbReference>
<dbReference type="Pfam" id="PF00072">
    <property type="entry name" value="Response_reg"/>
    <property type="match status" value="1"/>
</dbReference>
<dbReference type="InterPro" id="IPR011006">
    <property type="entry name" value="CheY-like_superfamily"/>
</dbReference>
<name>A0A1I0NPJ5_9FIRM</name>
<evidence type="ECO:0000256" key="1">
    <source>
        <dbReference type="ARBA" id="ARBA00004496"/>
    </source>
</evidence>
<dbReference type="SMART" id="SM00342">
    <property type="entry name" value="HTH_ARAC"/>
    <property type="match status" value="1"/>
</dbReference>
<dbReference type="PROSITE" id="PS00041">
    <property type="entry name" value="HTH_ARAC_FAMILY_1"/>
    <property type="match status" value="1"/>
</dbReference>
<comment type="function">
    <text evidence="9">May play the central regulatory role in sporulation. It may be an element of the effector pathway responsible for the activation of sporulation genes in response to nutritional stress. Spo0A may act in concert with spo0H (a sigma factor) to control the expression of some genes that are critical to the sporulation process.</text>
</comment>
<evidence type="ECO:0000256" key="2">
    <source>
        <dbReference type="ARBA" id="ARBA00018672"/>
    </source>
</evidence>
<evidence type="ECO:0000256" key="4">
    <source>
        <dbReference type="ARBA" id="ARBA00022553"/>
    </source>
</evidence>
<dbReference type="PRINTS" id="PR00032">
    <property type="entry name" value="HTHARAC"/>
</dbReference>
<dbReference type="InterPro" id="IPR009057">
    <property type="entry name" value="Homeodomain-like_sf"/>
</dbReference>
<dbReference type="PROSITE" id="PS50110">
    <property type="entry name" value="RESPONSE_REGULATORY"/>
    <property type="match status" value="1"/>
</dbReference>
<keyword evidence="7" id="KW-0238">DNA-binding</keyword>
<dbReference type="CDD" id="cd17536">
    <property type="entry name" value="REC_YesN-like"/>
    <property type="match status" value="1"/>
</dbReference>
<keyword evidence="6" id="KW-0805">Transcription regulation</keyword>
<keyword evidence="3" id="KW-0963">Cytoplasm</keyword>
<evidence type="ECO:0000256" key="8">
    <source>
        <dbReference type="ARBA" id="ARBA00023163"/>
    </source>
</evidence>
<organism evidence="13 14">
    <name type="scientific">[Clostridium] fimetarium</name>
    <dbReference type="NCBI Taxonomy" id="99656"/>
    <lineage>
        <taxon>Bacteria</taxon>
        <taxon>Bacillati</taxon>
        <taxon>Bacillota</taxon>
        <taxon>Clostridia</taxon>
        <taxon>Lachnospirales</taxon>
        <taxon>Lachnospiraceae</taxon>
    </lineage>
</organism>
<dbReference type="PANTHER" id="PTHR42713:SF3">
    <property type="entry name" value="TRANSCRIPTIONAL REGULATORY PROTEIN HPTR"/>
    <property type="match status" value="1"/>
</dbReference>
<dbReference type="InterPro" id="IPR051552">
    <property type="entry name" value="HptR"/>
</dbReference>
<evidence type="ECO:0000256" key="6">
    <source>
        <dbReference type="ARBA" id="ARBA00023015"/>
    </source>
</evidence>
<dbReference type="SMART" id="SM00448">
    <property type="entry name" value="REC"/>
    <property type="match status" value="1"/>
</dbReference>
<dbReference type="InterPro" id="IPR001789">
    <property type="entry name" value="Sig_transdc_resp-reg_receiver"/>
</dbReference>
<dbReference type="AlphaFoldDB" id="A0A1I0NPJ5"/>
<dbReference type="GO" id="GO:0043565">
    <property type="term" value="F:sequence-specific DNA binding"/>
    <property type="evidence" value="ECO:0007669"/>
    <property type="project" value="InterPro"/>
</dbReference>
<feature type="domain" description="HTH araC/xylS-type" evidence="11">
    <location>
        <begin position="432"/>
        <end position="530"/>
    </location>
</feature>
<dbReference type="Gene3D" id="1.10.10.60">
    <property type="entry name" value="Homeodomain-like"/>
    <property type="match status" value="2"/>
</dbReference>
<evidence type="ECO:0000313" key="14">
    <source>
        <dbReference type="Proteomes" id="UP000199701"/>
    </source>
</evidence>
<evidence type="ECO:0000256" key="5">
    <source>
        <dbReference type="ARBA" id="ARBA00023012"/>
    </source>
</evidence>
<dbReference type="PROSITE" id="PS01124">
    <property type="entry name" value="HTH_ARAC_FAMILY_2"/>
    <property type="match status" value="1"/>
</dbReference>
<evidence type="ECO:0000256" key="9">
    <source>
        <dbReference type="ARBA" id="ARBA00024867"/>
    </source>
</evidence>
<dbReference type="InterPro" id="IPR018060">
    <property type="entry name" value="HTH_AraC"/>
</dbReference>
<dbReference type="InterPro" id="IPR020449">
    <property type="entry name" value="Tscrpt_reg_AraC-type_HTH"/>
</dbReference>
<evidence type="ECO:0000256" key="7">
    <source>
        <dbReference type="ARBA" id="ARBA00023125"/>
    </source>
</evidence>
<keyword evidence="14" id="KW-1185">Reference proteome</keyword>
<dbReference type="PANTHER" id="PTHR42713">
    <property type="entry name" value="HISTIDINE KINASE-RELATED"/>
    <property type="match status" value="1"/>
</dbReference>
<comment type="subcellular location">
    <subcellularLocation>
        <location evidence="1">Cytoplasm</location>
    </subcellularLocation>
</comment>
<evidence type="ECO:0000313" key="13">
    <source>
        <dbReference type="EMBL" id="SEW02812.1"/>
    </source>
</evidence>
<evidence type="ECO:0000256" key="3">
    <source>
        <dbReference type="ARBA" id="ARBA00022490"/>
    </source>
</evidence>
<dbReference type="GO" id="GO:0003700">
    <property type="term" value="F:DNA-binding transcription factor activity"/>
    <property type="evidence" value="ECO:0007669"/>
    <property type="project" value="InterPro"/>
</dbReference>
<dbReference type="SUPFAM" id="SSF46689">
    <property type="entry name" value="Homeodomain-like"/>
    <property type="match status" value="2"/>
</dbReference>
<keyword evidence="4 10" id="KW-0597">Phosphoprotein</keyword>